<dbReference type="AlphaFoldDB" id="A0A1X6YZM9"/>
<dbReference type="RefSeq" id="WP_085887404.1">
    <property type="nucleotide sequence ID" value="NZ_FWFN01000003.1"/>
</dbReference>
<evidence type="ECO:0000256" key="1">
    <source>
        <dbReference type="SAM" id="Phobius"/>
    </source>
</evidence>
<dbReference type="Proteomes" id="UP000193963">
    <property type="component" value="Unassembled WGS sequence"/>
</dbReference>
<keyword evidence="1" id="KW-0812">Transmembrane</keyword>
<sequence length="74" mass="8151">MATVSSHVSAPAGIFAKLSAFFHSVSVALVAYMERRTRADQIAALQAKSDEELAKMGVNRDNIPAYVFRDLFYV</sequence>
<proteinExistence type="predicted"/>
<evidence type="ECO:0008006" key="4">
    <source>
        <dbReference type="Google" id="ProtNLM"/>
    </source>
</evidence>
<keyword evidence="1" id="KW-0472">Membrane</keyword>
<feature type="transmembrane region" description="Helical" evidence="1">
    <location>
        <begin position="12"/>
        <end position="32"/>
    </location>
</feature>
<accession>A0A1X6YZM9</accession>
<organism evidence="2 3">
    <name type="scientific">Pseudooceanicola marinus</name>
    <dbReference type="NCBI Taxonomy" id="396013"/>
    <lineage>
        <taxon>Bacteria</taxon>
        <taxon>Pseudomonadati</taxon>
        <taxon>Pseudomonadota</taxon>
        <taxon>Alphaproteobacteria</taxon>
        <taxon>Rhodobacterales</taxon>
        <taxon>Paracoccaceae</taxon>
        <taxon>Pseudooceanicola</taxon>
    </lineage>
</organism>
<name>A0A1X6YZM9_9RHOB</name>
<gene>
    <name evidence="2" type="ORF">PSM7751_01516</name>
</gene>
<keyword evidence="1" id="KW-1133">Transmembrane helix</keyword>
<evidence type="ECO:0000313" key="3">
    <source>
        <dbReference type="Proteomes" id="UP000193963"/>
    </source>
</evidence>
<evidence type="ECO:0000313" key="2">
    <source>
        <dbReference type="EMBL" id="SLN35815.1"/>
    </source>
</evidence>
<dbReference type="EMBL" id="FWFN01000003">
    <property type="protein sequence ID" value="SLN35815.1"/>
    <property type="molecule type" value="Genomic_DNA"/>
</dbReference>
<protein>
    <recommendedName>
        <fullName evidence="4">DUF1127 domain-containing protein</fullName>
    </recommendedName>
</protein>
<reference evidence="2 3" key="1">
    <citation type="submission" date="2017-03" db="EMBL/GenBank/DDBJ databases">
        <authorList>
            <person name="Afonso C.L."/>
            <person name="Miller P.J."/>
            <person name="Scott M.A."/>
            <person name="Spackman E."/>
            <person name="Goraichik I."/>
            <person name="Dimitrov K.M."/>
            <person name="Suarez D.L."/>
            <person name="Swayne D.E."/>
        </authorList>
    </citation>
    <scope>NUCLEOTIDE SEQUENCE [LARGE SCALE GENOMIC DNA]</scope>
    <source>
        <strain evidence="2 3">CECT 7751</strain>
    </source>
</reference>
<keyword evidence="3" id="KW-1185">Reference proteome</keyword>
<dbReference type="OrthoDB" id="7867799at2"/>